<organism evidence="1">
    <name type="scientific">hydrothermal vent metagenome</name>
    <dbReference type="NCBI Taxonomy" id="652676"/>
    <lineage>
        <taxon>unclassified sequences</taxon>
        <taxon>metagenomes</taxon>
        <taxon>ecological metagenomes</taxon>
    </lineage>
</organism>
<protein>
    <submittedName>
        <fullName evidence="1">Uncharacterized protein</fullName>
    </submittedName>
</protein>
<evidence type="ECO:0000313" key="1">
    <source>
        <dbReference type="EMBL" id="SFV54507.1"/>
    </source>
</evidence>
<dbReference type="AlphaFoldDB" id="A0A1W1BLX3"/>
<accession>A0A1W1BLX3</accession>
<name>A0A1W1BLX3_9ZZZZ</name>
<sequence length="100" mass="11495">MRLILLIFMSILLTGCFNNNPLIGKWKATKNLMLMTNIEFTKDKVIYNGIVEKVKYEINDNKVLVTGQLGVGKVYKIIDDNTISMRIPLMGVIKYKRITK</sequence>
<gene>
    <name evidence="1" type="ORF">MNB_SV-9-953</name>
</gene>
<dbReference type="PROSITE" id="PS51257">
    <property type="entry name" value="PROKAR_LIPOPROTEIN"/>
    <property type="match status" value="1"/>
</dbReference>
<proteinExistence type="predicted"/>
<reference evidence="1" key="1">
    <citation type="submission" date="2016-10" db="EMBL/GenBank/DDBJ databases">
        <authorList>
            <person name="de Groot N.N."/>
        </authorList>
    </citation>
    <scope>NUCLEOTIDE SEQUENCE</scope>
</reference>
<dbReference type="EMBL" id="FPHG01000025">
    <property type="protein sequence ID" value="SFV54507.1"/>
    <property type="molecule type" value="Genomic_DNA"/>
</dbReference>